<dbReference type="AlphaFoldDB" id="A0A0E9TRN4"/>
<reference evidence="1" key="1">
    <citation type="submission" date="2014-11" db="EMBL/GenBank/DDBJ databases">
        <authorList>
            <person name="Amaro Gonzalez C."/>
        </authorList>
    </citation>
    <scope>NUCLEOTIDE SEQUENCE</scope>
</reference>
<dbReference type="EMBL" id="GBXM01052455">
    <property type="protein sequence ID" value="JAH56122.1"/>
    <property type="molecule type" value="Transcribed_RNA"/>
</dbReference>
<organism evidence="1">
    <name type="scientific">Anguilla anguilla</name>
    <name type="common">European freshwater eel</name>
    <name type="synonym">Muraena anguilla</name>
    <dbReference type="NCBI Taxonomy" id="7936"/>
    <lineage>
        <taxon>Eukaryota</taxon>
        <taxon>Metazoa</taxon>
        <taxon>Chordata</taxon>
        <taxon>Craniata</taxon>
        <taxon>Vertebrata</taxon>
        <taxon>Euteleostomi</taxon>
        <taxon>Actinopterygii</taxon>
        <taxon>Neopterygii</taxon>
        <taxon>Teleostei</taxon>
        <taxon>Anguilliformes</taxon>
        <taxon>Anguillidae</taxon>
        <taxon>Anguilla</taxon>
    </lineage>
</organism>
<name>A0A0E9TRN4_ANGAN</name>
<protein>
    <submittedName>
        <fullName evidence="1">Uncharacterized protein</fullName>
    </submittedName>
</protein>
<sequence length="21" mass="2549">MDYIFILINLNTIPHNDKARF</sequence>
<proteinExistence type="predicted"/>
<evidence type="ECO:0000313" key="1">
    <source>
        <dbReference type="EMBL" id="JAH56122.1"/>
    </source>
</evidence>
<accession>A0A0E9TRN4</accession>
<reference evidence="1" key="2">
    <citation type="journal article" date="2015" name="Fish Shellfish Immunol.">
        <title>Early steps in the European eel (Anguilla anguilla)-Vibrio vulnificus interaction in the gills: Role of the RtxA13 toxin.</title>
        <authorList>
            <person name="Callol A."/>
            <person name="Pajuelo D."/>
            <person name="Ebbesson L."/>
            <person name="Teles M."/>
            <person name="MacKenzie S."/>
            <person name="Amaro C."/>
        </authorList>
    </citation>
    <scope>NUCLEOTIDE SEQUENCE</scope>
</reference>